<evidence type="ECO:0008006" key="3">
    <source>
        <dbReference type="Google" id="ProtNLM"/>
    </source>
</evidence>
<dbReference type="STRING" id="346185.AAY42_17530"/>
<proteinExistence type="predicted"/>
<dbReference type="Proteomes" id="UP000050827">
    <property type="component" value="Unassembled WGS sequence"/>
</dbReference>
<keyword evidence="2" id="KW-1185">Reference proteome</keyword>
<dbReference type="AlphaFoldDB" id="A0A0N8WGH0"/>
<accession>A0A0N8WGH0</accession>
<name>A0A0N8WGH0_9FLAO</name>
<evidence type="ECO:0000313" key="1">
    <source>
        <dbReference type="EMBL" id="KQC31475.1"/>
    </source>
</evidence>
<reference evidence="1 2" key="1">
    <citation type="submission" date="2015-04" db="EMBL/GenBank/DDBJ databases">
        <title>Complete genome of flavobacterium.</title>
        <authorList>
            <person name="Kwon Y.M."/>
            <person name="Kim S.-J."/>
        </authorList>
    </citation>
    <scope>NUCLEOTIDE SEQUENCE [LARGE SCALE GENOMIC DNA]</scope>
    <source>
        <strain evidence="1 2">DK169</strain>
    </source>
</reference>
<evidence type="ECO:0000313" key="2">
    <source>
        <dbReference type="Proteomes" id="UP000050827"/>
    </source>
</evidence>
<gene>
    <name evidence="1" type="ORF">AAY42_17530</name>
</gene>
<comment type="caution">
    <text evidence="1">The sequence shown here is derived from an EMBL/GenBank/DDBJ whole genome shotgun (WGS) entry which is preliminary data.</text>
</comment>
<dbReference type="OrthoDB" id="129527at2"/>
<dbReference type="EMBL" id="LCTZ01000002">
    <property type="protein sequence ID" value="KQC31475.1"/>
    <property type="molecule type" value="Genomic_DNA"/>
</dbReference>
<dbReference type="RefSeq" id="WP_055397555.1">
    <property type="nucleotide sequence ID" value="NZ_LCTZ01000002.1"/>
</dbReference>
<protein>
    <recommendedName>
        <fullName evidence="3">DUF4920 domain-containing protein</fullName>
    </recommendedName>
</protein>
<dbReference type="Pfam" id="PF16267">
    <property type="entry name" value="DUF4920"/>
    <property type="match status" value="1"/>
</dbReference>
<organism evidence="1 2">
    <name type="scientific">Flagellimonas eckloniae</name>
    <dbReference type="NCBI Taxonomy" id="346185"/>
    <lineage>
        <taxon>Bacteria</taxon>
        <taxon>Pseudomonadati</taxon>
        <taxon>Bacteroidota</taxon>
        <taxon>Flavobacteriia</taxon>
        <taxon>Flavobacteriales</taxon>
        <taxon>Flavobacteriaceae</taxon>
        <taxon>Flagellimonas</taxon>
    </lineage>
</organism>
<sequence>MKTFNILAAIFLLFQIQTYGQNGSYETYGEPFEKATHVAQYEEVLNTINIKDTVATQFSGTIVEVCQAKGCWMKVNLDQGEQVFVKFKDYGFFVPTNVANSKVVLNGIAFSEKVSIEEQKHYAEDSGKSKEEISKIKAPKRTLQFEASGVLIAK</sequence>
<dbReference type="PATRIC" id="fig|1547436.3.peg.3614"/>
<dbReference type="InterPro" id="IPR032577">
    <property type="entry name" value="DUF4920"/>
</dbReference>